<evidence type="ECO:0000256" key="5">
    <source>
        <dbReference type="ARBA" id="ARBA00022692"/>
    </source>
</evidence>
<organism evidence="11 12">
    <name type="scientific">Funneliformis caledonium</name>
    <dbReference type="NCBI Taxonomy" id="1117310"/>
    <lineage>
        <taxon>Eukaryota</taxon>
        <taxon>Fungi</taxon>
        <taxon>Fungi incertae sedis</taxon>
        <taxon>Mucoromycota</taxon>
        <taxon>Glomeromycotina</taxon>
        <taxon>Glomeromycetes</taxon>
        <taxon>Glomerales</taxon>
        <taxon>Glomeraceae</taxon>
        <taxon>Funneliformis</taxon>
    </lineage>
</organism>
<evidence type="ECO:0000256" key="7">
    <source>
        <dbReference type="ARBA" id="ARBA00023136"/>
    </source>
</evidence>
<feature type="region of interest" description="Disordered" evidence="8">
    <location>
        <begin position="152"/>
        <end position="172"/>
    </location>
</feature>
<reference evidence="11" key="1">
    <citation type="submission" date="2021-06" db="EMBL/GenBank/DDBJ databases">
        <authorList>
            <person name="Kallberg Y."/>
            <person name="Tangrot J."/>
            <person name="Rosling A."/>
        </authorList>
    </citation>
    <scope>NUCLEOTIDE SEQUENCE</scope>
    <source>
        <strain evidence="11">UK204</strain>
    </source>
</reference>
<evidence type="ECO:0000256" key="9">
    <source>
        <dbReference type="SAM" id="Phobius"/>
    </source>
</evidence>
<evidence type="ECO:0000256" key="8">
    <source>
        <dbReference type="SAM" id="MobiDB-lite"/>
    </source>
</evidence>
<comment type="caution">
    <text evidence="11">The sequence shown here is derived from an EMBL/GenBank/DDBJ whole genome shotgun (WGS) entry which is preliminary data.</text>
</comment>
<comment type="function">
    <text evidence="1">Required for respiratory activity and maintenance and expression of the mitochondrial genome.</text>
</comment>
<accession>A0A9N9BQ54</accession>
<dbReference type="Gene3D" id="1.10.287.1260">
    <property type="match status" value="1"/>
</dbReference>
<dbReference type="OrthoDB" id="2114051at2759"/>
<evidence type="ECO:0000313" key="11">
    <source>
        <dbReference type="EMBL" id="CAG8571954.1"/>
    </source>
</evidence>
<dbReference type="GO" id="GO:0016020">
    <property type="term" value="C:membrane"/>
    <property type="evidence" value="ECO:0007669"/>
    <property type="project" value="UniProtKB-SubCell"/>
</dbReference>
<evidence type="ECO:0000256" key="1">
    <source>
        <dbReference type="ARBA" id="ARBA00003548"/>
    </source>
</evidence>
<dbReference type="Pfam" id="PF06413">
    <property type="entry name" value="Neugrin"/>
    <property type="match status" value="1"/>
</dbReference>
<dbReference type="GO" id="GO:0005634">
    <property type="term" value="C:nucleus"/>
    <property type="evidence" value="ECO:0007669"/>
    <property type="project" value="TreeGrafter"/>
</dbReference>
<dbReference type="InterPro" id="IPR010920">
    <property type="entry name" value="LSM_dom_sf"/>
</dbReference>
<dbReference type="Proteomes" id="UP000789570">
    <property type="component" value="Unassembled WGS sequence"/>
</dbReference>
<feature type="region of interest" description="Disordered" evidence="8">
    <location>
        <begin position="59"/>
        <end position="105"/>
    </location>
</feature>
<name>A0A9N9BQ54_9GLOM</name>
<evidence type="ECO:0000256" key="3">
    <source>
        <dbReference type="ARBA" id="ARBA00010895"/>
    </source>
</evidence>
<dbReference type="InterPro" id="IPR006685">
    <property type="entry name" value="MscS_channel_2nd"/>
</dbReference>
<feature type="compositionally biased region" description="Basic and acidic residues" evidence="8">
    <location>
        <begin position="80"/>
        <end position="105"/>
    </location>
</feature>
<dbReference type="EMBL" id="CAJVPQ010001832">
    <property type="protein sequence ID" value="CAG8571954.1"/>
    <property type="molecule type" value="Genomic_DNA"/>
</dbReference>
<dbReference type="GO" id="GO:0055085">
    <property type="term" value="P:transmembrane transport"/>
    <property type="evidence" value="ECO:0007669"/>
    <property type="project" value="InterPro"/>
</dbReference>
<evidence type="ECO:0000256" key="6">
    <source>
        <dbReference type="ARBA" id="ARBA00022989"/>
    </source>
</evidence>
<feature type="transmembrane region" description="Helical" evidence="9">
    <location>
        <begin position="425"/>
        <end position="444"/>
    </location>
</feature>
<dbReference type="SUPFAM" id="SSF50182">
    <property type="entry name" value="Sm-like ribonucleoproteins"/>
    <property type="match status" value="1"/>
</dbReference>
<comment type="similarity">
    <text evidence="3">Belongs to the RRG9 family.</text>
</comment>
<dbReference type="Gene3D" id="2.30.30.60">
    <property type="match status" value="1"/>
</dbReference>
<dbReference type="PANTHER" id="PTHR13475:SF3">
    <property type="entry name" value="NEUGRIN"/>
    <property type="match status" value="1"/>
</dbReference>
<dbReference type="InterPro" id="IPR023408">
    <property type="entry name" value="MscS_beta-dom_sf"/>
</dbReference>
<feature type="domain" description="Mechanosensitive ion channel MscS" evidence="10">
    <location>
        <begin position="448"/>
        <end position="513"/>
    </location>
</feature>
<proteinExistence type="inferred from homology"/>
<dbReference type="Pfam" id="PF00924">
    <property type="entry name" value="MS_channel_2nd"/>
    <property type="match status" value="1"/>
</dbReference>
<feature type="transmembrane region" description="Helical" evidence="9">
    <location>
        <begin position="317"/>
        <end position="339"/>
    </location>
</feature>
<dbReference type="AlphaFoldDB" id="A0A9N9BQ54"/>
<protein>
    <recommendedName>
        <fullName evidence="4">Required for respiratory growth protein 9, mitochondrial</fullName>
    </recommendedName>
</protein>
<sequence length="637" mass="73519">MASLYCTRNLLKKSQLQHIILDFPNLFKPPSILYRRLHNNVNDGAARRIAEKEERMKKVIGKKSHKNSEKSGLKTSTLREMFKRKEEPTDKKNERSIEEKKRDKYKQDLARQIQLHQTSRLNKRAFLLQMISKKCNPNLQITTINAKDSNRKKKITPEEMPPNDKNVNYEPNWRENANLPGWLRHKFAMKERTGFKKWEPHKKVNRETMDKIRWLHTQMPEEYTAEKLSQQFKISPESIRRILKSNFVPNSEMLEPSEPAEILLTFPEGDHTTPLIIIGGIACGSILVQLLLTYILRKIAVKTGWTFDNEIVKNCSLPTFFLFPISSIVITLSFISIAVEPTILEPIRHALDIFLIIFATWTAIGFVKAASISISKNNDFIKSSNSVQSRKLHTQLIVTTRLIYGLIFCIGASAILLTFPRAWEIGASILASASVAALFIGLAAKPSMENLVASLQIALTQPLLLDDYVMIDGQEGIVEEIQAQYIVVRTGDDRRIIVPLSRVINETFENWSKSNENIGMHFEFFVDYGVPLEDLKQYYNHILQKSECWDRRDGGLSIKECRENCMVLKAYMTGELREKMIEYLVTTHPEYLPYSRYLRVEKRRGIDSMKRIVTKMEDANLDDGITGKKHFIIQEKE</sequence>
<dbReference type="InterPro" id="IPR010487">
    <property type="entry name" value="NGRN/Rrg9"/>
</dbReference>
<evidence type="ECO:0000259" key="10">
    <source>
        <dbReference type="Pfam" id="PF00924"/>
    </source>
</evidence>
<feature type="transmembrane region" description="Helical" evidence="9">
    <location>
        <begin position="396"/>
        <end position="419"/>
    </location>
</feature>
<feature type="transmembrane region" description="Helical" evidence="9">
    <location>
        <begin position="351"/>
        <end position="375"/>
    </location>
</feature>
<keyword evidence="7 9" id="KW-0472">Membrane</keyword>
<evidence type="ECO:0000256" key="2">
    <source>
        <dbReference type="ARBA" id="ARBA00004370"/>
    </source>
</evidence>
<keyword evidence="5 9" id="KW-0812">Transmembrane</keyword>
<keyword evidence="6 9" id="KW-1133">Transmembrane helix</keyword>
<evidence type="ECO:0000313" key="12">
    <source>
        <dbReference type="Proteomes" id="UP000789570"/>
    </source>
</evidence>
<feature type="transmembrane region" description="Helical" evidence="9">
    <location>
        <begin position="275"/>
        <end position="296"/>
    </location>
</feature>
<dbReference type="PANTHER" id="PTHR13475">
    <property type="entry name" value="NEUGRIN"/>
    <property type="match status" value="1"/>
</dbReference>
<gene>
    <name evidence="11" type="ORF">FCALED_LOCUS7142</name>
</gene>
<keyword evidence="12" id="KW-1185">Reference proteome</keyword>
<evidence type="ECO:0000256" key="4">
    <source>
        <dbReference type="ARBA" id="ARBA00013566"/>
    </source>
</evidence>
<comment type="subcellular location">
    <subcellularLocation>
        <location evidence="2">Membrane</location>
    </subcellularLocation>
</comment>